<dbReference type="Gene3D" id="3.90.550.10">
    <property type="entry name" value="Spore Coat Polysaccharide Biosynthesis Protein SpsA, Chain A"/>
    <property type="match status" value="1"/>
</dbReference>
<gene>
    <name evidence="6" type="primary">cofC</name>
    <name evidence="5" type="synonym">fbiD</name>
    <name evidence="6" type="ORF">GCM10009754_45190</name>
</gene>
<evidence type="ECO:0000313" key="6">
    <source>
        <dbReference type="EMBL" id="GAA1967460.1"/>
    </source>
</evidence>
<evidence type="ECO:0000313" key="7">
    <source>
        <dbReference type="Proteomes" id="UP001501116"/>
    </source>
</evidence>
<comment type="caution">
    <text evidence="6">The sequence shown here is derived from an EMBL/GenBank/DDBJ whole genome shotgun (WGS) entry which is preliminary data.</text>
</comment>
<keyword evidence="7" id="KW-1185">Reference proteome</keyword>
<dbReference type="GO" id="GO:0016779">
    <property type="term" value="F:nucleotidyltransferase activity"/>
    <property type="evidence" value="ECO:0007669"/>
    <property type="project" value="UniProtKB-KW"/>
</dbReference>
<keyword evidence="3 5" id="KW-0547">Nucleotide-binding</keyword>
<dbReference type="NCBIfam" id="TIGR03552">
    <property type="entry name" value="F420_cofC"/>
    <property type="match status" value="1"/>
</dbReference>
<feature type="binding site" evidence="5">
    <location>
        <position position="159"/>
    </location>
    <ligand>
        <name>phosphoenolpyruvate</name>
        <dbReference type="ChEBI" id="CHEBI:58702"/>
    </ligand>
</feature>
<sequence length="230" mass="23591">MGWRREEHVLGKMDDVAVDVDLVVPLKPPRAGKSRLRGGLGYPSGDGDHEALVLALAADTLAAATGSRRVRRVLVVASDPAAVVGLRELGVEIVAENGPRGLNAALRQGARELRRDDPHAVIGALQADLPSLLPDDLDAAIAEADGRRAFTADRQGTGTTLLLSSAGGGLEPRFGEGSASAHVASGAVALDVTAPSLRSDVDTADDLVLARNLGLGPRTAAVVGELCLLG</sequence>
<dbReference type="HAMAP" id="MF_02114">
    <property type="entry name" value="CofC"/>
    <property type="match status" value="1"/>
</dbReference>
<evidence type="ECO:0000256" key="4">
    <source>
        <dbReference type="ARBA" id="ARBA00023134"/>
    </source>
</evidence>
<dbReference type="PANTHER" id="PTHR40392">
    <property type="entry name" value="2-PHOSPHO-L-LACTATE GUANYLYLTRANSFERASE"/>
    <property type="match status" value="1"/>
</dbReference>
<comment type="catalytic activity">
    <reaction evidence="5">
        <text>phosphoenolpyruvate + GTP + H(+) = enolpyruvoyl-2-diphospho-5'-guanosine + diphosphate</text>
        <dbReference type="Rhea" id="RHEA:30519"/>
        <dbReference type="ChEBI" id="CHEBI:15378"/>
        <dbReference type="ChEBI" id="CHEBI:33019"/>
        <dbReference type="ChEBI" id="CHEBI:37565"/>
        <dbReference type="ChEBI" id="CHEBI:58702"/>
        <dbReference type="ChEBI" id="CHEBI:143701"/>
        <dbReference type="EC" id="2.7.7.105"/>
    </reaction>
</comment>
<dbReference type="InterPro" id="IPR029044">
    <property type="entry name" value="Nucleotide-diphossugar_trans"/>
</dbReference>
<comment type="pathway">
    <text evidence="5">Cofactor biosynthesis; coenzyme F420 biosynthesis.</text>
</comment>
<keyword evidence="1 5" id="KW-0808">Transferase</keyword>
<reference evidence="6 7" key="1">
    <citation type="journal article" date="2019" name="Int. J. Syst. Evol. Microbiol.">
        <title>The Global Catalogue of Microorganisms (GCM) 10K type strain sequencing project: providing services to taxonomists for standard genome sequencing and annotation.</title>
        <authorList>
            <consortium name="The Broad Institute Genomics Platform"/>
            <consortium name="The Broad Institute Genome Sequencing Center for Infectious Disease"/>
            <person name="Wu L."/>
            <person name="Ma J."/>
        </authorList>
    </citation>
    <scope>NUCLEOTIDE SEQUENCE [LARGE SCALE GENOMIC DNA]</scope>
    <source>
        <strain evidence="6 7">JCM 14545</strain>
    </source>
</reference>
<keyword evidence="2 5" id="KW-0548">Nucleotidyltransferase</keyword>
<protein>
    <recommendedName>
        <fullName evidence="5">Phosphoenolpyruvate guanylyltransferase</fullName>
        <shortName evidence="5">PEP guanylyltransferase</shortName>
        <ecNumber evidence="5">2.7.7.105</ecNumber>
    </recommendedName>
</protein>
<dbReference type="EMBL" id="BAAANN010000018">
    <property type="protein sequence ID" value="GAA1967460.1"/>
    <property type="molecule type" value="Genomic_DNA"/>
</dbReference>
<comment type="function">
    <text evidence="5">Guanylyltransferase that catalyzes the activation of phosphoenolpyruvate (PEP) as enolpyruvoyl-2-diphospho-5'-guanosine, via the condensation of PEP with GTP. It is involved in the biosynthesis of coenzyme F420, a hydride carrier cofactor.</text>
</comment>
<proteinExistence type="inferred from homology"/>
<dbReference type="InterPro" id="IPR002835">
    <property type="entry name" value="CofC"/>
</dbReference>
<comment type="similarity">
    <text evidence="5">Belongs to the CofC family.</text>
</comment>
<feature type="binding site" evidence="5">
    <location>
        <position position="175"/>
    </location>
    <ligand>
        <name>phosphoenolpyruvate</name>
        <dbReference type="ChEBI" id="CHEBI:58702"/>
    </ligand>
</feature>
<dbReference type="Proteomes" id="UP001501116">
    <property type="component" value="Unassembled WGS sequence"/>
</dbReference>
<accession>A0ABN2RDK6</accession>
<evidence type="ECO:0000256" key="5">
    <source>
        <dbReference type="HAMAP-Rule" id="MF_02114"/>
    </source>
</evidence>
<keyword evidence="4 5" id="KW-0342">GTP-binding</keyword>
<name>A0ABN2RDK6_9PSEU</name>
<feature type="binding site" evidence="5">
    <location>
        <position position="178"/>
    </location>
    <ligand>
        <name>phosphoenolpyruvate</name>
        <dbReference type="ChEBI" id="CHEBI:58702"/>
    </ligand>
</feature>
<evidence type="ECO:0000256" key="1">
    <source>
        <dbReference type="ARBA" id="ARBA00022679"/>
    </source>
</evidence>
<dbReference type="EC" id="2.7.7.105" evidence="5"/>
<evidence type="ECO:0000256" key="3">
    <source>
        <dbReference type="ARBA" id="ARBA00022741"/>
    </source>
</evidence>
<dbReference type="PANTHER" id="PTHR40392:SF1">
    <property type="entry name" value="2-PHOSPHO-L-LACTATE GUANYLYLTRANSFERASE"/>
    <property type="match status" value="1"/>
</dbReference>
<dbReference type="SUPFAM" id="SSF53448">
    <property type="entry name" value="Nucleotide-diphospho-sugar transferases"/>
    <property type="match status" value="1"/>
</dbReference>
<evidence type="ECO:0000256" key="2">
    <source>
        <dbReference type="ARBA" id="ARBA00022695"/>
    </source>
</evidence>
<organism evidence="6 7">
    <name type="scientific">Amycolatopsis minnesotensis</name>
    <dbReference type="NCBI Taxonomy" id="337894"/>
    <lineage>
        <taxon>Bacteria</taxon>
        <taxon>Bacillati</taxon>
        <taxon>Actinomycetota</taxon>
        <taxon>Actinomycetes</taxon>
        <taxon>Pseudonocardiales</taxon>
        <taxon>Pseudonocardiaceae</taxon>
        <taxon>Amycolatopsis</taxon>
    </lineage>
</organism>